<dbReference type="Proteomes" id="UP000003448">
    <property type="component" value="Unassembled WGS sequence"/>
</dbReference>
<proteinExistence type="predicted"/>
<accession>I0LC97</accession>
<feature type="region of interest" description="Disordered" evidence="1">
    <location>
        <begin position="1"/>
        <end position="64"/>
    </location>
</feature>
<reference evidence="3" key="1">
    <citation type="journal article" date="2012" name="J. Bacteriol.">
        <title>Genome Sequence of Micromonospora lupini Lupac 08, Isolated from Root Nodules of Lupinus angustifolius.</title>
        <authorList>
            <person name="Alonso-Vega P."/>
            <person name="Normand P."/>
            <person name="Bacigalupe R."/>
            <person name="Pujic P."/>
            <person name="Lajus A."/>
            <person name="Vallenet D."/>
            <person name="Carro L."/>
            <person name="Coll P."/>
            <person name="Trujillo M.E."/>
        </authorList>
    </citation>
    <scope>NUCLEOTIDE SEQUENCE [LARGE SCALE GENOMIC DNA]</scope>
    <source>
        <strain evidence="3">Lupac 08</strain>
    </source>
</reference>
<sequence>MQASSKTFLTSPSQAAPYHFKDHQGAALRAAQAVSRPGRQAAPAASDAGAESHRLPPDRRPGPH</sequence>
<evidence type="ECO:0000313" key="2">
    <source>
        <dbReference type="EMBL" id="CCH21444.1"/>
    </source>
</evidence>
<name>I0LC97_9ACTN</name>
<gene>
    <name evidence="2" type="ORF">MILUP08_46342</name>
</gene>
<feature type="compositionally biased region" description="Polar residues" evidence="1">
    <location>
        <begin position="1"/>
        <end position="14"/>
    </location>
</feature>
<dbReference type="AlphaFoldDB" id="I0LC97"/>
<dbReference type="EMBL" id="CAIE01000041">
    <property type="protein sequence ID" value="CCH21444.1"/>
    <property type="molecule type" value="Genomic_DNA"/>
</dbReference>
<evidence type="ECO:0000256" key="1">
    <source>
        <dbReference type="SAM" id="MobiDB-lite"/>
    </source>
</evidence>
<comment type="caution">
    <text evidence="2">The sequence shown here is derived from an EMBL/GenBank/DDBJ whole genome shotgun (WGS) entry which is preliminary data.</text>
</comment>
<evidence type="ECO:0000313" key="3">
    <source>
        <dbReference type="Proteomes" id="UP000003448"/>
    </source>
</evidence>
<organism evidence="2 3">
    <name type="scientific">Micromonospora lupini str. Lupac 08</name>
    <dbReference type="NCBI Taxonomy" id="1150864"/>
    <lineage>
        <taxon>Bacteria</taxon>
        <taxon>Bacillati</taxon>
        <taxon>Actinomycetota</taxon>
        <taxon>Actinomycetes</taxon>
        <taxon>Micromonosporales</taxon>
        <taxon>Micromonosporaceae</taxon>
        <taxon>Micromonospora</taxon>
    </lineage>
</organism>
<keyword evidence="3" id="KW-1185">Reference proteome</keyword>
<feature type="compositionally biased region" description="Basic and acidic residues" evidence="1">
    <location>
        <begin position="50"/>
        <end position="64"/>
    </location>
</feature>
<protein>
    <submittedName>
        <fullName evidence="2">Uncharacterized protein</fullName>
    </submittedName>
</protein>